<dbReference type="GO" id="GO:0016746">
    <property type="term" value="F:acyltransferase activity"/>
    <property type="evidence" value="ECO:0007669"/>
    <property type="project" value="UniProtKB-KW"/>
</dbReference>
<evidence type="ECO:0000313" key="8">
    <source>
        <dbReference type="Proteomes" id="UP000030993"/>
    </source>
</evidence>
<keyword evidence="6 7" id="KW-0012">Acyltransferase</keyword>
<dbReference type="Proteomes" id="UP000030993">
    <property type="component" value="Unassembled WGS sequence"/>
</dbReference>
<dbReference type="Pfam" id="PF03279">
    <property type="entry name" value="Lip_A_acyltrans"/>
    <property type="match status" value="1"/>
</dbReference>
<organism evidence="7 8">
    <name type="scientific">Anaerovibrio lipolyticus</name>
    <dbReference type="NCBI Taxonomy" id="82374"/>
    <lineage>
        <taxon>Bacteria</taxon>
        <taxon>Bacillati</taxon>
        <taxon>Bacillota</taxon>
        <taxon>Negativicutes</taxon>
        <taxon>Selenomonadales</taxon>
        <taxon>Selenomonadaceae</taxon>
        <taxon>Anaerovibrio</taxon>
    </lineage>
</organism>
<dbReference type="AlphaFoldDB" id="A0A0B2JHQ4"/>
<dbReference type="CDD" id="cd07984">
    <property type="entry name" value="LPLAT_LABLAT-like"/>
    <property type="match status" value="1"/>
</dbReference>
<sequence>MAYYIMKFVSWLACLFSMESCNGFGKVLGKLTWIVVPKKRKFMAYDNIIRCLGVDAGEAERIAKASWVQFGPMLMEVLRYPELIKGDYIKKYVTIDGLEYLQEAIDKKQGAVIATSHSDSWELMGAALAQYGVPLVGVARKQKDSAMDRFINEYRTLVGMHITYTSGVREMFKMIKEGWMIGLITDQDPSLRDGIILNFFNRKTNCFVGPATIARSQKAPIFHGQITHRSDGGHHITIYPPIYVDQTKDKKADIEKATQQVMNLLESHIREYPEDWFWLHDRWKSVRNIGLD</sequence>
<evidence type="ECO:0000256" key="4">
    <source>
        <dbReference type="ARBA" id="ARBA00022679"/>
    </source>
</evidence>
<dbReference type="EMBL" id="JSCE01000258">
    <property type="protein sequence ID" value="KHM45861.1"/>
    <property type="molecule type" value="Genomic_DNA"/>
</dbReference>
<accession>A0A0B2JHQ4</accession>
<dbReference type="eggNOG" id="COG1560">
    <property type="taxonomic scope" value="Bacteria"/>
</dbReference>
<dbReference type="GO" id="GO:0005886">
    <property type="term" value="C:plasma membrane"/>
    <property type="evidence" value="ECO:0007669"/>
    <property type="project" value="UniProtKB-SubCell"/>
</dbReference>
<comment type="subcellular location">
    <subcellularLocation>
        <location evidence="1">Cell inner membrane</location>
    </subcellularLocation>
</comment>
<keyword evidence="5" id="KW-0472">Membrane</keyword>
<evidence type="ECO:0000256" key="1">
    <source>
        <dbReference type="ARBA" id="ARBA00004533"/>
    </source>
</evidence>
<keyword evidence="2" id="KW-1003">Cell membrane</keyword>
<keyword evidence="4 7" id="KW-0808">Transferase</keyword>
<evidence type="ECO:0000256" key="6">
    <source>
        <dbReference type="ARBA" id="ARBA00023315"/>
    </source>
</evidence>
<keyword evidence="8" id="KW-1185">Reference proteome</keyword>
<evidence type="ECO:0000313" key="7">
    <source>
        <dbReference type="EMBL" id="KHM45861.1"/>
    </source>
</evidence>
<evidence type="ECO:0000256" key="3">
    <source>
        <dbReference type="ARBA" id="ARBA00022519"/>
    </source>
</evidence>
<evidence type="ECO:0000256" key="2">
    <source>
        <dbReference type="ARBA" id="ARBA00022475"/>
    </source>
</evidence>
<name>A0A0B2JHQ4_9FIRM</name>
<dbReference type="GO" id="GO:0009247">
    <property type="term" value="P:glycolipid biosynthetic process"/>
    <property type="evidence" value="ECO:0007669"/>
    <property type="project" value="UniProtKB-ARBA"/>
</dbReference>
<proteinExistence type="predicted"/>
<dbReference type="InterPro" id="IPR004960">
    <property type="entry name" value="LipA_acyltrans"/>
</dbReference>
<evidence type="ECO:0000256" key="5">
    <source>
        <dbReference type="ARBA" id="ARBA00023136"/>
    </source>
</evidence>
<comment type="caution">
    <text evidence="7">The sequence shown here is derived from an EMBL/GenBank/DDBJ whole genome shotgun (WGS) entry which is preliminary data.</text>
</comment>
<dbReference type="PANTHER" id="PTHR30606">
    <property type="entry name" value="LIPID A BIOSYNTHESIS LAUROYL ACYLTRANSFERASE"/>
    <property type="match status" value="1"/>
</dbReference>
<dbReference type="STRING" id="82374.NZ47_13855"/>
<protein>
    <submittedName>
        <fullName evidence="7">Lipid A biosynthesis acyltransferase</fullName>
    </submittedName>
</protein>
<dbReference type="PANTHER" id="PTHR30606:SF10">
    <property type="entry name" value="PHOSPHATIDYLINOSITOL MANNOSIDE ACYLTRANSFERASE"/>
    <property type="match status" value="1"/>
</dbReference>
<reference evidence="7 8" key="1">
    <citation type="journal article" date="2013" name="PLoS ONE">
        <title>Identification and characterization of three novel lipases belonging to families II and V from Anaerovibrio lipolyticus 5ST.</title>
        <authorList>
            <person name="Prive F."/>
            <person name="Kaderbhai N.N."/>
            <person name="Girdwood S."/>
            <person name="Worgan H.J."/>
            <person name="Pinloche E."/>
            <person name="Scollan N.D."/>
            <person name="Huws S.A."/>
            <person name="Newbold C.J."/>
        </authorList>
    </citation>
    <scope>NUCLEOTIDE SEQUENCE [LARGE SCALE GENOMIC DNA]</scope>
    <source>
        <strain evidence="7 8">5S</strain>
    </source>
</reference>
<keyword evidence="3" id="KW-0997">Cell inner membrane</keyword>
<gene>
    <name evidence="7" type="ORF">NZ47_13855</name>
</gene>